<feature type="compositionally biased region" description="Acidic residues" evidence="1">
    <location>
        <begin position="303"/>
        <end position="319"/>
    </location>
</feature>
<dbReference type="GO" id="GO:0009966">
    <property type="term" value="P:regulation of signal transduction"/>
    <property type="evidence" value="ECO:0007669"/>
    <property type="project" value="InterPro"/>
</dbReference>
<reference evidence="3" key="1">
    <citation type="submission" date="2010-06" db="EMBL/GenBank/DDBJ databases">
        <authorList>
            <person name="Jiang H."/>
            <person name="Abraham K."/>
            <person name="Ali S."/>
            <person name="Alsbrooks S.L."/>
            <person name="Anim B.N."/>
            <person name="Anosike U.S."/>
            <person name="Attaway T."/>
            <person name="Bandaranaike D.P."/>
            <person name="Battles P.K."/>
            <person name="Bell S.N."/>
            <person name="Bell A.V."/>
            <person name="Beltran B."/>
            <person name="Bickham C."/>
            <person name="Bustamante Y."/>
            <person name="Caleb T."/>
            <person name="Canada A."/>
            <person name="Cardenas V."/>
            <person name="Carter K."/>
            <person name="Chacko J."/>
            <person name="Chandrabose M.N."/>
            <person name="Chavez D."/>
            <person name="Chavez A."/>
            <person name="Chen L."/>
            <person name="Chu H.-S."/>
            <person name="Claassen K.J."/>
            <person name="Cockrell R."/>
            <person name="Collins M."/>
            <person name="Cooper J.A."/>
            <person name="Cree A."/>
            <person name="Curry S.M."/>
            <person name="Da Y."/>
            <person name="Dao M.D."/>
            <person name="Das B."/>
            <person name="Davila M.-L."/>
            <person name="Davy-Carroll L."/>
            <person name="Denson S."/>
            <person name="Dinh H."/>
            <person name="Ebong V.E."/>
            <person name="Edwards J.R."/>
            <person name="Egan A."/>
            <person name="El-Daye J."/>
            <person name="Escobedo L."/>
            <person name="Fernandez S."/>
            <person name="Fernando P.R."/>
            <person name="Flagg N."/>
            <person name="Forbes L.D."/>
            <person name="Fowler R.G."/>
            <person name="Fu Q."/>
            <person name="Gabisi R.A."/>
            <person name="Ganer J."/>
            <person name="Garbino Pronczuk A."/>
            <person name="Garcia R.M."/>
            <person name="Garner T."/>
            <person name="Garrett T.E."/>
            <person name="Gonzalez D.A."/>
            <person name="Hamid H."/>
            <person name="Hawkins E.S."/>
            <person name="Hirani K."/>
            <person name="Hogues M.E."/>
            <person name="Hollins B."/>
            <person name="Hsiao C.-H."/>
            <person name="Jabil R."/>
            <person name="James M.L."/>
            <person name="Jhangiani S.N."/>
            <person name="Johnson B."/>
            <person name="Johnson Q."/>
            <person name="Joshi V."/>
            <person name="Kalu J.B."/>
            <person name="Kam C."/>
            <person name="Kashfia A."/>
            <person name="Keebler J."/>
            <person name="Kisamo H."/>
            <person name="Kovar C.L."/>
            <person name="Lago L.A."/>
            <person name="Lai C.-Y."/>
            <person name="Laidlaw J."/>
            <person name="Lara F."/>
            <person name="Le T.-K."/>
            <person name="Lee S.L."/>
            <person name="Legall F.H."/>
            <person name="Lemon S.J."/>
            <person name="Lewis L.R."/>
            <person name="Li B."/>
            <person name="Liu Y."/>
            <person name="Liu Y.-S."/>
            <person name="Lopez J."/>
            <person name="Lozado R.J."/>
            <person name="Lu J."/>
            <person name="Madu R.C."/>
            <person name="Maheshwari M."/>
            <person name="Maheshwari R."/>
            <person name="Malloy K."/>
            <person name="Martinez E."/>
            <person name="Mathew T."/>
            <person name="Mercado I.C."/>
            <person name="Mercado C."/>
            <person name="Meyer B."/>
            <person name="Montgomery K."/>
            <person name="Morgan M.B."/>
            <person name="Munidasa M."/>
            <person name="Nazareth L.V."/>
            <person name="Nelson J."/>
            <person name="Ng B.M."/>
            <person name="Nguyen N.B."/>
            <person name="Nguyen P.Q."/>
            <person name="Nguyen T."/>
            <person name="Obregon M."/>
            <person name="Okwuonu G.O."/>
            <person name="Onwere C.G."/>
            <person name="Orozco G."/>
            <person name="Parra A."/>
            <person name="Patel S."/>
            <person name="Patil S."/>
            <person name="Perez A."/>
            <person name="Perez Y."/>
            <person name="Pham C."/>
            <person name="Primus E.L."/>
            <person name="Pu L.-L."/>
            <person name="Puazo M."/>
            <person name="Qin X."/>
            <person name="Quiroz J.B."/>
            <person name="Reese J."/>
            <person name="Richards S."/>
            <person name="Rives C.M."/>
            <person name="Robberts R."/>
            <person name="Ruiz S.J."/>
            <person name="Ruiz M.J."/>
            <person name="Santibanez J."/>
            <person name="Schneider B.W."/>
            <person name="Sisson I."/>
            <person name="Smith M."/>
            <person name="Sodergren E."/>
            <person name="Song X.-Z."/>
            <person name="Song B.B."/>
            <person name="Summersgill H."/>
            <person name="Thelus R."/>
            <person name="Thornton R.D."/>
            <person name="Trejos Z.Y."/>
            <person name="Usmani K."/>
            <person name="Vattathil S."/>
            <person name="Villasana D."/>
            <person name="Walker D.L."/>
            <person name="Wang S."/>
            <person name="Wang K."/>
            <person name="White C.S."/>
            <person name="Williams A.C."/>
            <person name="Williamson J."/>
            <person name="Wilson K."/>
            <person name="Woghiren I.O."/>
            <person name="Woodworth J.R."/>
            <person name="Worley K.C."/>
            <person name="Wright R.A."/>
            <person name="Wu W."/>
            <person name="Young L."/>
            <person name="Zhang L."/>
            <person name="Zhang J."/>
            <person name="Zhu Y."/>
            <person name="Muzny D.M."/>
            <person name="Weinstock G."/>
            <person name="Gibbs R.A."/>
        </authorList>
    </citation>
    <scope>NUCLEOTIDE SEQUENCE [LARGE SCALE GENOMIC DNA]</scope>
    <source>
        <strain evidence="3">LSR1</strain>
    </source>
</reference>
<accession>A0A8R2FA90</accession>
<dbReference type="InterPro" id="IPR007304">
    <property type="entry name" value="TAP46-like"/>
</dbReference>
<dbReference type="EnsemblMetazoa" id="XM_008187697.3">
    <property type="protein sequence ID" value="XP_008185919.1"/>
    <property type="gene ID" value="LOC100158687"/>
</dbReference>
<feature type="compositionally biased region" description="Basic and acidic residues" evidence="1">
    <location>
        <begin position="320"/>
        <end position="338"/>
    </location>
</feature>
<feature type="region of interest" description="Disordered" evidence="1">
    <location>
        <begin position="299"/>
        <end position="347"/>
    </location>
</feature>
<evidence type="ECO:0000313" key="2">
    <source>
        <dbReference type="EnsemblMetazoa" id="XP_008185919.1"/>
    </source>
</evidence>
<dbReference type="GO" id="GO:0051721">
    <property type="term" value="F:protein phosphatase 2A binding"/>
    <property type="evidence" value="ECO:0007669"/>
    <property type="project" value="TreeGrafter"/>
</dbReference>
<dbReference type="OrthoDB" id="10261753at2759"/>
<dbReference type="RefSeq" id="XP_008185919.1">
    <property type="nucleotide sequence ID" value="XM_008187697.3"/>
</dbReference>
<dbReference type="GeneID" id="100158687"/>
<sequence length="347" mass="40295">MVKAPYESETFFVLIVNFQHILKSLKMATTSVSVEFQNLTLSECFDQGLSSYESICESTEPAKESGTQYRIIKCMKILEHTTQLVSAAGMFSNNETIEEIPTADVKYMLLPFILGSLALKLTNNGNRLDVVKTAEVYFRDYLQRCKDYGLADHTIPPEYTDSEETEQKLMESQLQLLKEQNERESEDDEMRRKYIVSLLKYNIGKALEELDSLQAEMRILHYKLKHEDEDNPENAKSQKLKPKPLMPIIITKNEFQKQVFGAGYPSLPTMTVEEFCEQRINDGIWHLPTGDNTKCLQQLSEASEPEQEDKEDKINEEEKENERQRLTARDEYKDDHRRGWGNRHNRS</sequence>
<reference evidence="2" key="2">
    <citation type="submission" date="2022-06" db="UniProtKB">
        <authorList>
            <consortium name="EnsemblMetazoa"/>
        </authorList>
    </citation>
    <scope>IDENTIFICATION</scope>
</reference>
<evidence type="ECO:0000256" key="1">
    <source>
        <dbReference type="SAM" id="MobiDB-lite"/>
    </source>
</evidence>
<dbReference type="PANTHER" id="PTHR10933:SF9">
    <property type="entry name" value="IMMUNOGLOBULIN-BINDING PROTEIN 1"/>
    <property type="match status" value="1"/>
</dbReference>
<dbReference type="KEGG" id="api:100158687"/>
<dbReference type="Pfam" id="PF04177">
    <property type="entry name" value="TAP42"/>
    <property type="match status" value="1"/>
</dbReference>
<dbReference type="InterPro" id="IPR038511">
    <property type="entry name" value="TAP42/TAP46-like_sf"/>
</dbReference>
<dbReference type="Proteomes" id="UP000007819">
    <property type="component" value="Chromosome A1"/>
</dbReference>
<protein>
    <submittedName>
        <fullName evidence="2">Uncharacterized protein</fullName>
    </submittedName>
</protein>
<keyword evidence="3" id="KW-1185">Reference proteome</keyword>
<dbReference type="Gene3D" id="1.25.40.540">
    <property type="entry name" value="TAP42-like family"/>
    <property type="match status" value="1"/>
</dbReference>
<dbReference type="AlphaFoldDB" id="A0A8R2FA90"/>
<dbReference type="GO" id="GO:0005829">
    <property type="term" value="C:cytosol"/>
    <property type="evidence" value="ECO:0007669"/>
    <property type="project" value="TreeGrafter"/>
</dbReference>
<dbReference type="PANTHER" id="PTHR10933">
    <property type="entry name" value="IMMUNOGLOBULIN-BINDING PROTEIN 1"/>
    <property type="match status" value="1"/>
</dbReference>
<evidence type="ECO:0000313" key="3">
    <source>
        <dbReference type="Proteomes" id="UP000007819"/>
    </source>
</evidence>
<organism evidence="2 3">
    <name type="scientific">Acyrthosiphon pisum</name>
    <name type="common">Pea aphid</name>
    <dbReference type="NCBI Taxonomy" id="7029"/>
    <lineage>
        <taxon>Eukaryota</taxon>
        <taxon>Metazoa</taxon>
        <taxon>Ecdysozoa</taxon>
        <taxon>Arthropoda</taxon>
        <taxon>Hexapoda</taxon>
        <taxon>Insecta</taxon>
        <taxon>Pterygota</taxon>
        <taxon>Neoptera</taxon>
        <taxon>Paraneoptera</taxon>
        <taxon>Hemiptera</taxon>
        <taxon>Sternorrhyncha</taxon>
        <taxon>Aphidomorpha</taxon>
        <taxon>Aphidoidea</taxon>
        <taxon>Aphididae</taxon>
        <taxon>Macrosiphini</taxon>
        <taxon>Acyrthosiphon</taxon>
    </lineage>
</organism>
<name>A0A8R2FA90_ACYPI</name>
<dbReference type="GO" id="GO:0035303">
    <property type="term" value="P:regulation of dephosphorylation"/>
    <property type="evidence" value="ECO:0007669"/>
    <property type="project" value="TreeGrafter"/>
</dbReference>
<proteinExistence type="predicted"/>